<evidence type="ECO:0000256" key="2">
    <source>
        <dbReference type="ARBA" id="ARBA00022771"/>
    </source>
</evidence>
<accession>A0A834TKW2</accession>
<evidence type="ECO:0000256" key="5">
    <source>
        <dbReference type="SAM" id="Phobius"/>
    </source>
</evidence>
<keyword evidence="1" id="KW-0479">Metal-binding</keyword>
<dbReference type="PANTHER" id="PTHR33248">
    <property type="entry name" value="ZINC ION-BINDING PROTEIN"/>
    <property type="match status" value="1"/>
</dbReference>
<evidence type="ECO:0000256" key="3">
    <source>
        <dbReference type="ARBA" id="ARBA00022833"/>
    </source>
</evidence>
<sequence>MSDSQSSVGSVRRGRHCFCGERAIILTSRTQENPGRRFWRCKNFKSADDCDFFDWIDLPSTDAKDIAIGRLRVKISILNGTVRRLHMVNKALLVSTLILVAAVCILLFLVVKHKFEE</sequence>
<keyword evidence="8" id="KW-1185">Reference proteome</keyword>
<proteinExistence type="predicted"/>
<dbReference type="OrthoDB" id="1435771at2759"/>
<dbReference type="GO" id="GO:0008270">
    <property type="term" value="F:zinc ion binding"/>
    <property type="evidence" value="ECO:0007669"/>
    <property type="project" value="UniProtKB-KW"/>
</dbReference>
<dbReference type="Pfam" id="PF06839">
    <property type="entry name" value="Zn_ribbon_GRF"/>
    <property type="match status" value="1"/>
</dbReference>
<dbReference type="EMBL" id="JAAIUW010000007">
    <property type="protein sequence ID" value="KAF7824098.1"/>
    <property type="molecule type" value="Genomic_DNA"/>
</dbReference>
<feature type="domain" description="GRF-type" evidence="6">
    <location>
        <begin position="17"/>
        <end position="59"/>
    </location>
</feature>
<gene>
    <name evidence="7" type="ORF">G2W53_022242</name>
</gene>
<keyword evidence="2 4" id="KW-0863">Zinc-finger</keyword>
<feature type="transmembrane region" description="Helical" evidence="5">
    <location>
        <begin position="91"/>
        <end position="111"/>
    </location>
</feature>
<dbReference type="AlphaFoldDB" id="A0A834TKW2"/>
<dbReference type="PROSITE" id="PS51999">
    <property type="entry name" value="ZF_GRF"/>
    <property type="match status" value="1"/>
</dbReference>
<evidence type="ECO:0000313" key="7">
    <source>
        <dbReference type="EMBL" id="KAF7824098.1"/>
    </source>
</evidence>
<evidence type="ECO:0000256" key="4">
    <source>
        <dbReference type="PROSITE-ProRule" id="PRU01343"/>
    </source>
</evidence>
<keyword evidence="5" id="KW-1133">Transmembrane helix</keyword>
<keyword evidence="3" id="KW-0862">Zinc</keyword>
<evidence type="ECO:0000256" key="1">
    <source>
        <dbReference type="ARBA" id="ARBA00022723"/>
    </source>
</evidence>
<evidence type="ECO:0000259" key="6">
    <source>
        <dbReference type="PROSITE" id="PS51999"/>
    </source>
</evidence>
<evidence type="ECO:0000313" key="8">
    <source>
        <dbReference type="Proteomes" id="UP000634136"/>
    </source>
</evidence>
<dbReference type="InterPro" id="IPR010666">
    <property type="entry name" value="Znf_GRF"/>
</dbReference>
<keyword evidence="5" id="KW-0472">Membrane</keyword>
<protein>
    <recommendedName>
        <fullName evidence="6">GRF-type domain-containing protein</fullName>
    </recommendedName>
</protein>
<reference evidence="7" key="1">
    <citation type="submission" date="2020-09" db="EMBL/GenBank/DDBJ databases">
        <title>Genome-Enabled Discovery of Anthraquinone Biosynthesis in Senna tora.</title>
        <authorList>
            <person name="Kang S.-H."/>
            <person name="Pandey R.P."/>
            <person name="Lee C.-M."/>
            <person name="Sim J.-S."/>
            <person name="Jeong J.-T."/>
            <person name="Choi B.-S."/>
            <person name="Jung M."/>
            <person name="Ginzburg D."/>
            <person name="Zhao K."/>
            <person name="Won S.Y."/>
            <person name="Oh T.-J."/>
            <person name="Yu Y."/>
            <person name="Kim N.-H."/>
            <person name="Lee O.R."/>
            <person name="Lee T.-H."/>
            <person name="Bashyal P."/>
            <person name="Kim T.-S."/>
            <person name="Lee W.-H."/>
            <person name="Kawkins C."/>
            <person name="Kim C.-K."/>
            <person name="Kim J.S."/>
            <person name="Ahn B.O."/>
            <person name="Rhee S.Y."/>
            <person name="Sohng J.K."/>
        </authorList>
    </citation>
    <scope>NUCLEOTIDE SEQUENCE</scope>
    <source>
        <tissue evidence="7">Leaf</tissue>
    </source>
</reference>
<comment type="caution">
    <text evidence="7">The sequence shown here is derived from an EMBL/GenBank/DDBJ whole genome shotgun (WGS) entry which is preliminary data.</text>
</comment>
<organism evidence="7 8">
    <name type="scientific">Senna tora</name>
    <dbReference type="NCBI Taxonomy" id="362788"/>
    <lineage>
        <taxon>Eukaryota</taxon>
        <taxon>Viridiplantae</taxon>
        <taxon>Streptophyta</taxon>
        <taxon>Embryophyta</taxon>
        <taxon>Tracheophyta</taxon>
        <taxon>Spermatophyta</taxon>
        <taxon>Magnoliopsida</taxon>
        <taxon>eudicotyledons</taxon>
        <taxon>Gunneridae</taxon>
        <taxon>Pentapetalae</taxon>
        <taxon>rosids</taxon>
        <taxon>fabids</taxon>
        <taxon>Fabales</taxon>
        <taxon>Fabaceae</taxon>
        <taxon>Caesalpinioideae</taxon>
        <taxon>Cassia clade</taxon>
        <taxon>Senna</taxon>
    </lineage>
</organism>
<name>A0A834TKW2_9FABA</name>
<keyword evidence="5" id="KW-0812">Transmembrane</keyword>
<dbReference type="Proteomes" id="UP000634136">
    <property type="component" value="Unassembled WGS sequence"/>
</dbReference>